<dbReference type="STRING" id="6238.B6IEX5"/>
<protein>
    <submittedName>
        <fullName evidence="1">Protein CBG26438</fullName>
    </submittedName>
</protein>
<dbReference type="InParanoid" id="B6IEX5"/>
<dbReference type="GeneID" id="68917916"/>
<keyword evidence="2" id="KW-1185">Reference proteome</keyword>
<organism evidence="1 2">
    <name type="scientific">Caenorhabditis briggsae</name>
    <dbReference type="NCBI Taxonomy" id="6238"/>
    <lineage>
        <taxon>Eukaryota</taxon>
        <taxon>Metazoa</taxon>
        <taxon>Ecdysozoa</taxon>
        <taxon>Nematoda</taxon>
        <taxon>Chromadorea</taxon>
        <taxon>Rhabditida</taxon>
        <taxon>Rhabditina</taxon>
        <taxon>Rhabditomorpha</taxon>
        <taxon>Rhabditoidea</taxon>
        <taxon>Rhabditidae</taxon>
        <taxon>Peloderinae</taxon>
        <taxon>Caenorhabditis</taxon>
    </lineage>
</organism>
<reference evidence="1 2" key="2">
    <citation type="journal article" date="2011" name="PLoS Genet.">
        <title>Caenorhabditis briggsae recombinant inbred line genotypes reveal inter-strain incompatibility and the evolution of recombination.</title>
        <authorList>
            <person name="Ross J.A."/>
            <person name="Koboldt D.C."/>
            <person name="Staisch J.E."/>
            <person name="Chamberlin H.M."/>
            <person name="Gupta B.P."/>
            <person name="Miller R.D."/>
            <person name="Baird S.E."/>
            <person name="Haag E.S."/>
        </authorList>
    </citation>
    <scope>NUCLEOTIDE SEQUENCE [LARGE SCALE GENOMIC DNA]</scope>
    <source>
        <strain evidence="1 2">AF16</strain>
    </source>
</reference>
<evidence type="ECO:0000313" key="2">
    <source>
        <dbReference type="Proteomes" id="UP000008549"/>
    </source>
</evidence>
<reference evidence="1 2" key="1">
    <citation type="journal article" date="2003" name="PLoS Biol.">
        <title>The genome sequence of Caenorhabditis briggsae: a platform for comparative genomics.</title>
        <authorList>
            <person name="Stein L.D."/>
            <person name="Bao Z."/>
            <person name="Blasiar D."/>
            <person name="Blumenthal T."/>
            <person name="Brent M.R."/>
            <person name="Chen N."/>
            <person name="Chinwalla A."/>
            <person name="Clarke L."/>
            <person name="Clee C."/>
            <person name="Coghlan A."/>
            <person name="Coulson A."/>
            <person name="D'Eustachio P."/>
            <person name="Fitch D.H."/>
            <person name="Fulton L.A."/>
            <person name="Fulton R.E."/>
            <person name="Griffiths-Jones S."/>
            <person name="Harris T.W."/>
            <person name="Hillier L.W."/>
            <person name="Kamath R."/>
            <person name="Kuwabara P.E."/>
            <person name="Mardis E.R."/>
            <person name="Marra M.A."/>
            <person name="Miner T.L."/>
            <person name="Minx P."/>
            <person name="Mullikin J.C."/>
            <person name="Plumb R.W."/>
            <person name="Rogers J."/>
            <person name="Schein J.E."/>
            <person name="Sohrmann M."/>
            <person name="Spieth J."/>
            <person name="Stajich J.E."/>
            <person name="Wei C."/>
            <person name="Willey D."/>
            <person name="Wilson R.K."/>
            <person name="Durbin R."/>
            <person name="Waterston R.H."/>
        </authorList>
    </citation>
    <scope>NUCLEOTIDE SEQUENCE [LARGE SCALE GENOMIC DNA]</scope>
    <source>
        <strain evidence="1 2">AF16</strain>
    </source>
</reference>
<dbReference type="Proteomes" id="UP000008549">
    <property type="component" value="Unassembled WGS sequence"/>
</dbReference>
<dbReference type="AlphaFoldDB" id="B6IEX5"/>
<dbReference type="EMBL" id="HE601298">
    <property type="protein sequence ID" value="CAR98455.1"/>
    <property type="molecule type" value="Genomic_DNA"/>
</dbReference>
<dbReference type="HOGENOM" id="CLU_1367324_0_0_1"/>
<dbReference type="CTD" id="68917916"/>
<name>B6IEX5_CAEBR</name>
<dbReference type="KEGG" id="cbr:CBG_26438"/>
<gene>
    <name evidence="1" type="ORF">CBG26438</name>
    <name evidence="1" type="ORF">CBG_26438</name>
</gene>
<proteinExistence type="predicted"/>
<sequence>MKKFSLETFQFLYGMYFYEFFLVSHGFLAPSDSKYYACLKLSKITSTGTLKLELAGIRLGRHDSSPPVLADLLVALTEVVVDSLDEFVQGRLVLSETKNSLTHSLTLLSYGESSSGLSADNGSESSLSLDDGVWNVEFAAEGWEVENNLDWVDIVSDEDQLSSAGFNKAGDGVDSMADSVWALGDFLLLSSSTSLDDPSC</sequence>
<evidence type="ECO:0000313" key="1">
    <source>
        <dbReference type="EMBL" id="CAR98455.1"/>
    </source>
</evidence>
<dbReference type="eggNOG" id="ENOG502TKEJ">
    <property type="taxonomic scope" value="Eukaryota"/>
</dbReference>
<accession>B6IEX5</accession>
<dbReference type="RefSeq" id="XP_045098028.1">
    <property type="nucleotide sequence ID" value="XM_045235868.1"/>
</dbReference>